<keyword evidence="1" id="KW-0677">Repeat</keyword>
<sequence length="423" mass="46272">HIFIRGMSALPVDCLRLVSDFLEEHEVIHWFVAVGSLESFRFTEDVFAACLARLLIRKYGYIALARLTGYIQFLPPTTSAVIATMERILKEYPVVEHNPVLTTWALHGDLDVLNWLVTVAGVSPVTPGSRALESACQHGMLDVVRLLVTHGANVNEYDDRALLSAALNGHHRLMDFLFDVGAIIPVWQDGCVSDNTTWSHEFHSKWGRCMAEGDFEVAAALVRVGFDVAANNNSGLRRAAELGNEAFVQLCLLSGTSDPVDIHAKDDEALRLASANGHVNAVRILLSSGATVSALDNESLRKAAENGHAAIAEELITWGADVHVLEDEPIRKAIENRHFECIRVLLARGADVHAKWEAALQGVVARRDNDMLGWLAVNAGCDRLGPKLTSKIITGLKRTWECTSASVAARLQRPAPPSDHPQP</sequence>
<dbReference type="PANTHER" id="PTHR24198:SF165">
    <property type="entry name" value="ANKYRIN REPEAT-CONTAINING PROTEIN-RELATED"/>
    <property type="match status" value="1"/>
</dbReference>
<reference evidence="4 5" key="1">
    <citation type="submission" date="2015-02" db="EMBL/GenBank/DDBJ databases">
        <authorList>
            <person name="Chooi Y.-H."/>
        </authorList>
    </citation>
    <scope>NUCLEOTIDE SEQUENCE [LARGE SCALE GENOMIC DNA]</scope>
    <source>
        <strain evidence="4">E3</strain>
    </source>
</reference>
<dbReference type="AlphaFoldDB" id="A0A0G4ILH2"/>
<dbReference type="SMART" id="SM00248">
    <property type="entry name" value="ANK"/>
    <property type="match status" value="6"/>
</dbReference>
<proteinExistence type="predicted"/>
<dbReference type="Proteomes" id="UP000039324">
    <property type="component" value="Unassembled WGS sequence"/>
</dbReference>
<dbReference type="Pfam" id="PF12796">
    <property type="entry name" value="Ank_2"/>
    <property type="match status" value="1"/>
</dbReference>
<dbReference type="Gene3D" id="1.25.40.20">
    <property type="entry name" value="Ankyrin repeat-containing domain"/>
    <property type="match status" value="2"/>
</dbReference>
<dbReference type="Pfam" id="PF00023">
    <property type="entry name" value="Ank"/>
    <property type="match status" value="1"/>
</dbReference>
<feature type="non-terminal residue" evidence="4">
    <location>
        <position position="1"/>
    </location>
</feature>
<feature type="repeat" description="ANK" evidence="3">
    <location>
        <begin position="265"/>
        <end position="297"/>
    </location>
</feature>
<dbReference type="PANTHER" id="PTHR24198">
    <property type="entry name" value="ANKYRIN REPEAT AND PROTEIN KINASE DOMAIN-CONTAINING PROTEIN"/>
    <property type="match status" value="1"/>
</dbReference>
<protein>
    <submittedName>
        <fullName evidence="4">Uncharacterized protein</fullName>
    </submittedName>
</protein>
<dbReference type="PROSITE" id="PS50088">
    <property type="entry name" value="ANK_REPEAT"/>
    <property type="match status" value="2"/>
</dbReference>
<dbReference type="InterPro" id="IPR036770">
    <property type="entry name" value="Ankyrin_rpt-contain_sf"/>
</dbReference>
<dbReference type="OrthoDB" id="76098at2759"/>
<gene>
    <name evidence="4" type="ORF">PBRA_004655</name>
</gene>
<dbReference type="SUPFAM" id="SSF48403">
    <property type="entry name" value="Ankyrin repeat"/>
    <property type="match status" value="1"/>
</dbReference>
<evidence type="ECO:0000313" key="5">
    <source>
        <dbReference type="Proteomes" id="UP000039324"/>
    </source>
</evidence>
<accession>A0A0G4ILH2</accession>
<evidence type="ECO:0000256" key="3">
    <source>
        <dbReference type="PROSITE-ProRule" id="PRU00023"/>
    </source>
</evidence>
<evidence type="ECO:0000313" key="4">
    <source>
        <dbReference type="EMBL" id="CEO95965.1"/>
    </source>
</evidence>
<evidence type="ECO:0000256" key="1">
    <source>
        <dbReference type="ARBA" id="ARBA00022737"/>
    </source>
</evidence>
<keyword evidence="5" id="KW-1185">Reference proteome</keyword>
<keyword evidence="2 3" id="KW-0040">ANK repeat</keyword>
<evidence type="ECO:0000256" key="2">
    <source>
        <dbReference type="ARBA" id="ARBA00023043"/>
    </source>
</evidence>
<organism evidence="4 5">
    <name type="scientific">Plasmodiophora brassicae</name>
    <name type="common">Clubroot disease agent</name>
    <dbReference type="NCBI Taxonomy" id="37360"/>
    <lineage>
        <taxon>Eukaryota</taxon>
        <taxon>Sar</taxon>
        <taxon>Rhizaria</taxon>
        <taxon>Endomyxa</taxon>
        <taxon>Phytomyxea</taxon>
        <taxon>Plasmodiophorida</taxon>
        <taxon>Plasmodiophoridae</taxon>
        <taxon>Plasmodiophora</taxon>
    </lineage>
</organism>
<feature type="repeat" description="ANK" evidence="3">
    <location>
        <begin position="127"/>
        <end position="159"/>
    </location>
</feature>
<name>A0A0G4ILH2_PLABS</name>
<dbReference type="EMBL" id="CDSF01000046">
    <property type="protein sequence ID" value="CEO95965.1"/>
    <property type="molecule type" value="Genomic_DNA"/>
</dbReference>
<dbReference type="PROSITE" id="PS50297">
    <property type="entry name" value="ANK_REP_REGION"/>
    <property type="match status" value="2"/>
</dbReference>
<dbReference type="InterPro" id="IPR002110">
    <property type="entry name" value="Ankyrin_rpt"/>
</dbReference>